<dbReference type="InterPro" id="IPR021884">
    <property type="entry name" value="Ice-bd_prot"/>
</dbReference>
<name>A0A839UUH0_9GAMM</name>
<keyword evidence="2 3" id="KW-0732">Signal</keyword>
<proteinExistence type="inferred from homology"/>
<sequence length="495" mass="49650">MNITKQTISRFLWLSTFLLLTALAGCSKNDSRSSQPVPTPSPAPDPVVLTPPTVVSSFPIDASIGVAINSTVTATFSEAVDAATVTASSFTVTGAAQAAVVGTVTLNSAGNVATFVPGSNFGATTAYTATITTAVTNIEGTALAADFVWTFTTSATADTTAPTVDSTDPLDGATAFALNRSVSANFSEELNPDTVNGTSFSLSDGTNAVDGIVTYSNKTATFNPDTDLLASTIYTATLSTAIADLASPANTLATVVWSFTTGESAAQGPAAVNLRTAGNFVILTKTGITNVHTSAITGNIGASPITAAAMDNVFCSEIVGTIYGSDAGYTGSGAITCFAGAAPDNTLVANAVLDMGTAYTDAAGRTTPDFTELHAGDISGQTLAPGLYKWGTGVLISTDVTLSGGANDVWIFQVAGDITQADGSSIVLAGGALAKNIFWQVGGGTGVAIGTTAHFAGIILAEKGITVNTGASVDGRLLSQTAVTLDQNAVTQPAP</sequence>
<dbReference type="EMBL" id="JACHXZ010000003">
    <property type="protein sequence ID" value="MBB3169005.1"/>
    <property type="molecule type" value="Genomic_DNA"/>
</dbReference>
<dbReference type="Pfam" id="PF11999">
    <property type="entry name" value="Ice_binding"/>
    <property type="match status" value="1"/>
</dbReference>
<gene>
    <name evidence="5" type="ORF">FHS30_002213</name>
</gene>
<dbReference type="Proteomes" id="UP000559987">
    <property type="component" value="Unassembled WGS sequence"/>
</dbReference>
<feature type="domain" description="SbsA Ig-like" evidence="4">
    <location>
        <begin position="50"/>
        <end position="153"/>
    </location>
</feature>
<comment type="similarity">
    <text evidence="1">Belongs to the ice-binding protein family.</text>
</comment>
<dbReference type="Pfam" id="PF13205">
    <property type="entry name" value="Big_5"/>
    <property type="match status" value="2"/>
</dbReference>
<dbReference type="RefSeq" id="WP_183910506.1">
    <property type="nucleotide sequence ID" value="NZ_JACHXZ010000003.1"/>
</dbReference>
<evidence type="ECO:0000256" key="2">
    <source>
        <dbReference type="ARBA" id="ARBA00022729"/>
    </source>
</evidence>
<evidence type="ECO:0000313" key="5">
    <source>
        <dbReference type="EMBL" id="MBB3169005.1"/>
    </source>
</evidence>
<evidence type="ECO:0000259" key="4">
    <source>
        <dbReference type="Pfam" id="PF13205"/>
    </source>
</evidence>
<organism evidence="5 6">
    <name type="scientific">Simiduia aestuariiviva</name>
    <dbReference type="NCBI Taxonomy" id="1510459"/>
    <lineage>
        <taxon>Bacteria</taxon>
        <taxon>Pseudomonadati</taxon>
        <taxon>Pseudomonadota</taxon>
        <taxon>Gammaproteobacteria</taxon>
        <taxon>Cellvibrionales</taxon>
        <taxon>Cellvibrionaceae</taxon>
        <taxon>Simiduia</taxon>
    </lineage>
</organism>
<dbReference type="InterPro" id="IPR032812">
    <property type="entry name" value="SbsA_Ig"/>
</dbReference>
<evidence type="ECO:0000256" key="3">
    <source>
        <dbReference type="SAM" id="SignalP"/>
    </source>
</evidence>
<comment type="caution">
    <text evidence="5">The sequence shown here is derived from an EMBL/GenBank/DDBJ whole genome shotgun (WGS) entry which is preliminary data.</text>
</comment>
<dbReference type="InterPro" id="IPR014755">
    <property type="entry name" value="Cu-Rt/internalin_Ig-like"/>
</dbReference>
<dbReference type="AlphaFoldDB" id="A0A839UUH0"/>
<feature type="domain" description="SbsA Ig-like" evidence="4">
    <location>
        <begin position="158"/>
        <end position="261"/>
    </location>
</feature>
<dbReference type="PROSITE" id="PS51257">
    <property type="entry name" value="PROKAR_LIPOPROTEIN"/>
    <property type="match status" value="1"/>
</dbReference>
<reference evidence="5 6" key="1">
    <citation type="submission" date="2020-08" db="EMBL/GenBank/DDBJ databases">
        <title>Genomic Encyclopedia of Type Strains, Phase III (KMG-III): the genomes of soil and plant-associated and newly described type strains.</title>
        <authorList>
            <person name="Whitman W."/>
        </authorList>
    </citation>
    <scope>NUCLEOTIDE SEQUENCE [LARGE SCALE GENOMIC DNA]</scope>
    <source>
        <strain evidence="5 6">CECT 8571</strain>
    </source>
</reference>
<feature type="chain" id="PRO_5032871579" description="SbsA Ig-like domain-containing protein" evidence="3">
    <location>
        <begin position="25"/>
        <end position="495"/>
    </location>
</feature>
<dbReference type="Gene3D" id="2.60.40.1220">
    <property type="match status" value="2"/>
</dbReference>
<feature type="signal peptide" evidence="3">
    <location>
        <begin position="1"/>
        <end position="24"/>
    </location>
</feature>
<keyword evidence="6" id="KW-1185">Reference proteome</keyword>
<evidence type="ECO:0000313" key="6">
    <source>
        <dbReference type="Proteomes" id="UP000559987"/>
    </source>
</evidence>
<protein>
    <recommendedName>
        <fullName evidence="4">SbsA Ig-like domain-containing protein</fullName>
    </recommendedName>
</protein>
<evidence type="ECO:0000256" key="1">
    <source>
        <dbReference type="ARBA" id="ARBA00005445"/>
    </source>
</evidence>
<accession>A0A839UUH0</accession>